<feature type="domain" description="ABC transporter" evidence="4">
    <location>
        <begin position="32"/>
        <end position="280"/>
    </location>
</feature>
<dbReference type="PANTHER" id="PTHR45772:SF1">
    <property type="entry name" value="ABC TRANSPORTER ATP-BINDING PROTEIN"/>
    <property type="match status" value="1"/>
</dbReference>
<name>A0A2Z2P1W0_9GAMM</name>
<evidence type="ECO:0000256" key="3">
    <source>
        <dbReference type="ARBA" id="ARBA00022840"/>
    </source>
</evidence>
<accession>A0A2Z2P1W0</accession>
<dbReference type="PROSITE" id="PS50893">
    <property type="entry name" value="ABC_TRANSPORTER_2"/>
    <property type="match status" value="1"/>
</dbReference>
<dbReference type="GO" id="GO:0016887">
    <property type="term" value="F:ATP hydrolysis activity"/>
    <property type="evidence" value="ECO:0007669"/>
    <property type="project" value="InterPro"/>
</dbReference>
<gene>
    <name evidence="5" type="primary">lptB_7</name>
    <name evidence="5" type="ORF">IMCC3135_22025</name>
</gene>
<dbReference type="EC" id="3.6.3.-" evidence="5"/>
<dbReference type="FunFam" id="3.40.50.300:FF:000421">
    <property type="entry name" value="Branched-chain amino acid ABC transporter ATP-binding protein"/>
    <property type="match status" value="1"/>
</dbReference>
<dbReference type="SUPFAM" id="SSF52540">
    <property type="entry name" value="P-loop containing nucleoside triphosphate hydrolases"/>
    <property type="match status" value="1"/>
</dbReference>
<dbReference type="PANTHER" id="PTHR45772">
    <property type="entry name" value="CONSERVED COMPONENT OF ABC TRANSPORTER FOR NATURAL AMINO ACIDS-RELATED"/>
    <property type="match status" value="1"/>
</dbReference>
<dbReference type="Gene3D" id="3.40.50.300">
    <property type="entry name" value="P-loop containing nucleotide triphosphate hydrolases"/>
    <property type="match status" value="1"/>
</dbReference>
<evidence type="ECO:0000313" key="6">
    <source>
        <dbReference type="Proteomes" id="UP000250079"/>
    </source>
</evidence>
<dbReference type="AlphaFoldDB" id="A0A2Z2P1W0"/>
<dbReference type="InterPro" id="IPR051120">
    <property type="entry name" value="ABC_AA/LPS_Transport"/>
</dbReference>
<dbReference type="InterPro" id="IPR003439">
    <property type="entry name" value="ABC_transporter-like_ATP-bd"/>
</dbReference>
<keyword evidence="3 5" id="KW-0067">ATP-binding</keyword>
<proteinExistence type="predicted"/>
<evidence type="ECO:0000256" key="1">
    <source>
        <dbReference type="ARBA" id="ARBA00022448"/>
    </source>
</evidence>
<keyword evidence="5" id="KW-0378">Hydrolase</keyword>
<dbReference type="Proteomes" id="UP000250079">
    <property type="component" value="Chromosome"/>
</dbReference>
<protein>
    <submittedName>
        <fullName evidence="5">Lipopolysaccharide export system ATP-binding protein LptB</fullName>
        <ecNumber evidence="5">3.6.3.-</ecNumber>
    </submittedName>
</protein>
<dbReference type="Pfam" id="PF00005">
    <property type="entry name" value="ABC_tran"/>
    <property type="match status" value="1"/>
</dbReference>
<evidence type="ECO:0000313" key="5">
    <source>
        <dbReference type="EMBL" id="ASJ74477.1"/>
    </source>
</evidence>
<dbReference type="InterPro" id="IPR027417">
    <property type="entry name" value="P-loop_NTPase"/>
</dbReference>
<dbReference type="EMBL" id="CP018632">
    <property type="protein sequence ID" value="ASJ74477.1"/>
    <property type="molecule type" value="Genomic_DNA"/>
</dbReference>
<organism evidence="5 6">
    <name type="scientific">Granulosicoccus antarcticus IMCC3135</name>
    <dbReference type="NCBI Taxonomy" id="1192854"/>
    <lineage>
        <taxon>Bacteria</taxon>
        <taxon>Pseudomonadati</taxon>
        <taxon>Pseudomonadota</taxon>
        <taxon>Gammaproteobacteria</taxon>
        <taxon>Chromatiales</taxon>
        <taxon>Granulosicoccaceae</taxon>
        <taxon>Granulosicoccus</taxon>
    </lineage>
</organism>
<sequence>MLASLSSRFFGQGCRAFGLRADFDWVGLTMLLEVENVSLSFKGVRALDEVTFSVEEAELYSIIGPNGAGKTSMLNCISGRYTPDQGSIRFAGTEITGMKPNARPDLGIGRTFQNLALFDHMSVLDNILVGRHHLLKNNFLTGMAYWFGAQKEELEHRRYVEEIIDFLEIQPIRNAIAGTLSYGLRKRVELARAIALKPKLVLLDEPMAGMNMEEKEDMARYVVDLNEEMGMTVIMIEHDMGVVMDISSRVMVLDFGAKVVDGLPDTVMENEHVKRAYLGAEWLDDEETLAS</sequence>
<keyword evidence="6" id="KW-1185">Reference proteome</keyword>
<evidence type="ECO:0000256" key="2">
    <source>
        <dbReference type="ARBA" id="ARBA00022741"/>
    </source>
</evidence>
<dbReference type="GO" id="GO:0005524">
    <property type="term" value="F:ATP binding"/>
    <property type="evidence" value="ECO:0007669"/>
    <property type="project" value="UniProtKB-KW"/>
</dbReference>
<dbReference type="InterPro" id="IPR003593">
    <property type="entry name" value="AAA+_ATPase"/>
</dbReference>
<evidence type="ECO:0000259" key="4">
    <source>
        <dbReference type="PROSITE" id="PS50893"/>
    </source>
</evidence>
<dbReference type="GO" id="GO:0005886">
    <property type="term" value="C:plasma membrane"/>
    <property type="evidence" value="ECO:0007669"/>
    <property type="project" value="TreeGrafter"/>
</dbReference>
<dbReference type="SMART" id="SM00382">
    <property type="entry name" value="AAA"/>
    <property type="match status" value="1"/>
</dbReference>
<reference evidence="5 6" key="1">
    <citation type="submission" date="2016-12" db="EMBL/GenBank/DDBJ databases">
        <authorList>
            <person name="Song W.-J."/>
            <person name="Kurnit D.M."/>
        </authorList>
    </citation>
    <scope>NUCLEOTIDE SEQUENCE [LARGE SCALE GENOMIC DNA]</scope>
    <source>
        <strain evidence="5 6">IMCC3135</strain>
    </source>
</reference>
<dbReference type="KEGG" id="gai:IMCC3135_22025"/>
<keyword evidence="2" id="KW-0547">Nucleotide-binding</keyword>
<keyword evidence="1" id="KW-0813">Transport</keyword>
<dbReference type="CDD" id="cd03219">
    <property type="entry name" value="ABC_Mj1267_LivG_branched"/>
    <property type="match status" value="1"/>
</dbReference>